<evidence type="ECO:0000313" key="14">
    <source>
        <dbReference type="Proteomes" id="UP000886887"/>
    </source>
</evidence>
<dbReference type="Gene3D" id="1.10.443.10">
    <property type="entry name" value="Intergrase catalytic core"/>
    <property type="match status" value="1"/>
</dbReference>
<dbReference type="Proteomes" id="UP000886887">
    <property type="component" value="Unassembled WGS sequence"/>
</dbReference>
<keyword evidence="4" id="KW-0159">Chromosome partition</keyword>
<dbReference type="GO" id="GO:0003677">
    <property type="term" value="F:DNA binding"/>
    <property type="evidence" value="ECO:0007669"/>
    <property type="project" value="UniProtKB-UniRule"/>
</dbReference>
<dbReference type="GO" id="GO:0005737">
    <property type="term" value="C:cytoplasm"/>
    <property type="evidence" value="ECO:0007669"/>
    <property type="project" value="UniProtKB-SubCell"/>
</dbReference>
<evidence type="ECO:0000256" key="1">
    <source>
        <dbReference type="ARBA" id="ARBA00004496"/>
    </source>
</evidence>
<evidence type="ECO:0000256" key="2">
    <source>
        <dbReference type="ARBA" id="ARBA00022490"/>
    </source>
</evidence>
<dbReference type="SUPFAM" id="SSF56349">
    <property type="entry name" value="DNA breaking-rejoining enzymes"/>
    <property type="match status" value="1"/>
</dbReference>
<sequence>MSNDYQKQTARKRTEDLRKLERELPRCCLDYFIAIESQTGTLTRLAYAYDLRTFFQYLSAEVRTFDGKEILSFDDDDLRKITKGDIERYGQYLTLYYKNDVDADGNVSSRELENAEYGKMRKLSSLRSFFKYLYADGRIPGNPAELVPLPKRHEKAIIRLELDEVARILDEAEKGENLSARQQKYHKLTQKRDLAMLSLFLGTGIRVSECVGLNIDDFDFSQNAFVVTRKGGAEVMLYLSEEVSQALRDYLAERLEIEALPGHENAFFLSIQRRRITQRAVENLVKKYAAIAAPLKKKISPHKLRSTYGTNLYRATQDIYLVADVLGHSDVNTTRKHYAAMLEDRRRSAASHTVLREEIKGAPDAQEDPAVD</sequence>
<dbReference type="PANTHER" id="PTHR30349:SF77">
    <property type="entry name" value="TYROSINE RECOMBINASE XERC"/>
    <property type="match status" value="1"/>
</dbReference>
<dbReference type="GO" id="GO:0015074">
    <property type="term" value="P:DNA integration"/>
    <property type="evidence" value="ECO:0007669"/>
    <property type="project" value="UniProtKB-KW"/>
</dbReference>
<evidence type="ECO:0000256" key="7">
    <source>
        <dbReference type="ARBA" id="ARBA00023172"/>
    </source>
</evidence>
<dbReference type="InterPro" id="IPR010998">
    <property type="entry name" value="Integrase_recombinase_N"/>
</dbReference>
<organism evidence="13 14">
    <name type="scientific">Candidatus Onthenecus intestinigallinarum</name>
    <dbReference type="NCBI Taxonomy" id="2840875"/>
    <lineage>
        <taxon>Bacteria</taxon>
        <taxon>Bacillati</taxon>
        <taxon>Bacillota</taxon>
        <taxon>Clostridia</taxon>
        <taxon>Eubacteriales</taxon>
        <taxon>Candidatus Onthenecus</taxon>
    </lineage>
</organism>
<evidence type="ECO:0000256" key="6">
    <source>
        <dbReference type="ARBA" id="ARBA00023125"/>
    </source>
</evidence>
<keyword evidence="8" id="KW-0131">Cell cycle</keyword>
<dbReference type="GO" id="GO:0006310">
    <property type="term" value="P:DNA recombination"/>
    <property type="evidence" value="ECO:0007669"/>
    <property type="project" value="UniProtKB-KW"/>
</dbReference>
<dbReference type="Pfam" id="PF00589">
    <property type="entry name" value="Phage_integrase"/>
    <property type="match status" value="1"/>
</dbReference>
<reference evidence="13" key="2">
    <citation type="journal article" date="2021" name="PeerJ">
        <title>Extensive microbial diversity within the chicken gut microbiome revealed by metagenomics and culture.</title>
        <authorList>
            <person name="Gilroy R."/>
            <person name="Ravi A."/>
            <person name="Getino M."/>
            <person name="Pursley I."/>
            <person name="Horton D.L."/>
            <person name="Alikhan N.F."/>
            <person name="Baker D."/>
            <person name="Gharbi K."/>
            <person name="Hall N."/>
            <person name="Watson M."/>
            <person name="Adriaenssens E.M."/>
            <person name="Foster-Nyarko E."/>
            <person name="Jarju S."/>
            <person name="Secka A."/>
            <person name="Antonio M."/>
            <person name="Oren A."/>
            <person name="Chaudhuri R.R."/>
            <person name="La Ragione R."/>
            <person name="Hildebrand F."/>
            <person name="Pallen M.J."/>
        </authorList>
    </citation>
    <scope>NUCLEOTIDE SEQUENCE</scope>
    <source>
        <strain evidence="13">ChiSxjej2B14-6234</strain>
    </source>
</reference>
<keyword evidence="5" id="KW-0229">DNA integration</keyword>
<dbReference type="InterPro" id="IPR011010">
    <property type="entry name" value="DNA_brk_join_enz"/>
</dbReference>
<dbReference type="PROSITE" id="PS51898">
    <property type="entry name" value="TYR_RECOMBINASE"/>
    <property type="match status" value="1"/>
</dbReference>
<dbReference type="PROSITE" id="PS51900">
    <property type="entry name" value="CB"/>
    <property type="match status" value="1"/>
</dbReference>
<evidence type="ECO:0000256" key="9">
    <source>
        <dbReference type="PROSITE-ProRule" id="PRU01248"/>
    </source>
</evidence>
<evidence type="ECO:0000256" key="3">
    <source>
        <dbReference type="ARBA" id="ARBA00022618"/>
    </source>
</evidence>
<keyword evidence="6 9" id="KW-0238">DNA-binding</keyword>
<dbReference type="InterPro" id="IPR044068">
    <property type="entry name" value="CB"/>
</dbReference>
<accession>A0A9D0ZBK2</accession>
<dbReference type="GO" id="GO:0007059">
    <property type="term" value="P:chromosome segregation"/>
    <property type="evidence" value="ECO:0007669"/>
    <property type="project" value="UniProtKB-KW"/>
</dbReference>
<proteinExistence type="predicted"/>
<name>A0A9D0ZBK2_9FIRM</name>
<evidence type="ECO:0000256" key="4">
    <source>
        <dbReference type="ARBA" id="ARBA00022829"/>
    </source>
</evidence>
<dbReference type="InterPro" id="IPR050090">
    <property type="entry name" value="Tyrosine_recombinase_XerCD"/>
</dbReference>
<feature type="domain" description="Core-binding (CB)" evidence="12">
    <location>
        <begin position="19"/>
        <end position="134"/>
    </location>
</feature>
<feature type="domain" description="Tyr recombinase" evidence="11">
    <location>
        <begin position="155"/>
        <end position="351"/>
    </location>
</feature>
<evidence type="ECO:0000256" key="8">
    <source>
        <dbReference type="ARBA" id="ARBA00023306"/>
    </source>
</evidence>
<evidence type="ECO:0000256" key="5">
    <source>
        <dbReference type="ARBA" id="ARBA00022908"/>
    </source>
</evidence>
<evidence type="ECO:0000256" key="10">
    <source>
        <dbReference type="SAM" id="MobiDB-lite"/>
    </source>
</evidence>
<evidence type="ECO:0000259" key="12">
    <source>
        <dbReference type="PROSITE" id="PS51900"/>
    </source>
</evidence>
<keyword evidence="7" id="KW-0233">DNA recombination</keyword>
<dbReference type="InterPro" id="IPR013762">
    <property type="entry name" value="Integrase-like_cat_sf"/>
</dbReference>
<gene>
    <name evidence="13" type="ORF">IAB73_10055</name>
</gene>
<reference evidence="13" key="1">
    <citation type="submission" date="2020-10" db="EMBL/GenBank/DDBJ databases">
        <authorList>
            <person name="Gilroy R."/>
        </authorList>
    </citation>
    <scope>NUCLEOTIDE SEQUENCE</scope>
    <source>
        <strain evidence="13">ChiSxjej2B14-6234</strain>
    </source>
</reference>
<dbReference type="AlphaFoldDB" id="A0A9D0ZBK2"/>
<dbReference type="EMBL" id="DVFJ01000036">
    <property type="protein sequence ID" value="HIQ72533.1"/>
    <property type="molecule type" value="Genomic_DNA"/>
</dbReference>
<protein>
    <submittedName>
        <fullName evidence="13">Tyrosine-type recombinase/integrase</fullName>
    </submittedName>
</protein>
<keyword evidence="3" id="KW-0132">Cell division</keyword>
<evidence type="ECO:0000259" key="11">
    <source>
        <dbReference type="PROSITE" id="PS51898"/>
    </source>
</evidence>
<dbReference type="Gene3D" id="1.10.150.130">
    <property type="match status" value="1"/>
</dbReference>
<feature type="region of interest" description="Disordered" evidence="10">
    <location>
        <begin position="352"/>
        <end position="372"/>
    </location>
</feature>
<dbReference type="InterPro" id="IPR002104">
    <property type="entry name" value="Integrase_catalytic"/>
</dbReference>
<comment type="caution">
    <text evidence="13">The sequence shown here is derived from an EMBL/GenBank/DDBJ whole genome shotgun (WGS) entry which is preliminary data.</text>
</comment>
<dbReference type="GO" id="GO:0051301">
    <property type="term" value="P:cell division"/>
    <property type="evidence" value="ECO:0007669"/>
    <property type="project" value="UniProtKB-KW"/>
</dbReference>
<comment type="subcellular location">
    <subcellularLocation>
        <location evidence="1">Cytoplasm</location>
    </subcellularLocation>
</comment>
<evidence type="ECO:0000313" key="13">
    <source>
        <dbReference type="EMBL" id="HIQ72533.1"/>
    </source>
</evidence>
<dbReference type="PANTHER" id="PTHR30349">
    <property type="entry name" value="PHAGE INTEGRASE-RELATED"/>
    <property type="match status" value="1"/>
</dbReference>
<keyword evidence="2" id="KW-0963">Cytoplasm</keyword>